<dbReference type="InterPro" id="IPR051013">
    <property type="entry name" value="MBL_superfamily_lactonases"/>
</dbReference>
<dbReference type="PANTHER" id="PTHR42978:SF6">
    <property type="entry name" value="QUORUM-QUENCHING LACTONASE YTNP-RELATED"/>
    <property type="match status" value="1"/>
</dbReference>
<sequence length="245" mass="28188">MKVIPLSEGTFTIDKTKLFVPFDAEKDDLQERPVGSLLVEIQPFVVITSEDVLLLDTGLGFTNEDGRLQLHQNLMDNGINPGEITKVLMSHLHKDHAGGMAIGTGSARTLSFPQAKYYIQKQEMEYVYEKGFPSYMPDELDCLKEAPNVEWLDGNGVIDGYIKYEITGAHSKYHQVYWIVDGGETVFFGGDDAPQLQQMRSRFVAKYDFDGKKAMELRQQWWQKGEQEKWKFLFYHDVKNPTWEF</sequence>
<evidence type="ECO:0000256" key="2">
    <source>
        <dbReference type="ARBA" id="ARBA00022723"/>
    </source>
</evidence>
<dbReference type="Proteomes" id="UP000192610">
    <property type="component" value="Unassembled WGS sequence"/>
</dbReference>
<dbReference type="SUPFAM" id="SSF56281">
    <property type="entry name" value="Metallo-hydrolase/oxidoreductase"/>
    <property type="match status" value="1"/>
</dbReference>
<reference evidence="7" key="1">
    <citation type="submission" date="2016-04" db="EMBL/GenBank/DDBJ databases">
        <authorList>
            <person name="Chen L."/>
            <person name="Zhuang W."/>
            <person name="Wang G."/>
        </authorList>
    </citation>
    <scope>NUCLEOTIDE SEQUENCE [LARGE SCALE GENOMIC DNA]</scope>
    <source>
        <strain evidence="7">17621</strain>
    </source>
</reference>
<dbReference type="STRING" id="354355.SAMN05660816_00213"/>
<dbReference type="InterPro" id="IPR001279">
    <property type="entry name" value="Metallo-B-lactamas"/>
</dbReference>
<evidence type="ECO:0000313" key="7">
    <source>
        <dbReference type="Proteomes" id="UP000192610"/>
    </source>
</evidence>
<dbReference type="PANTHER" id="PTHR42978">
    <property type="entry name" value="QUORUM-QUENCHING LACTONASE YTNP-RELATED-RELATED"/>
    <property type="match status" value="1"/>
</dbReference>
<dbReference type="EMBL" id="LVXG01000012">
    <property type="protein sequence ID" value="OQP50927.1"/>
    <property type="molecule type" value="Genomic_DNA"/>
</dbReference>
<keyword evidence="7" id="KW-1185">Reference proteome</keyword>
<evidence type="ECO:0000256" key="3">
    <source>
        <dbReference type="ARBA" id="ARBA00022801"/>
    </source>
</evidence>
<keyword evidence="2" id="KW-0479">Metal-binding</keyword>
<proteinExistence type="inferred from homology"/>
<dbReference type="GO" id="GO:0016787">
    <property type="term" value="F:hydrolase activity"/>
    <property type="evidence" value="ECO:0007669"/>
    <property type="project" value="UniProtKB-KW"/>
</dbReference>
<evidence type="ECO:0000256" key="4">
    <source>
        <dbReference type="ARBA" id="ARBA00022833"/>
    </source>
</evidence>
<evidence type="ECO:0000313" key="6">
    <source>
        <dbReference type="EMBL" id="OQP50927.1"/>
    </source>
</evidence>
<dbReference type="Pfam" id="PF00753">
    <property type="entry name" value="Lactamase_B"/>
    <property type="match status" value="1"/>
</dbReference>
<dbReference type="SMART" id="SM00849">
    <property type="entry name" value="Lactamase_B"/>
    <property type="match status" value="1"/>
</dbReference>
<feature type="domain" description="Metallo-beta-lactamase" evidence="5">
    <location>
        <begin position="41"/>
        <end position="236"/>
    </location>
</feature>
<evidence type="ECO:0000256" key="1">
    <source>
        <dbReference type="ARBA" id="ARBA00007749"/>
    </source>
</evidence>
<dbReference type="OrthoDB" id="9802897at2"/>
<organism evidence="6 7">
    <name type="scientific">Niastella yeongjuensis</name>
    <dbReference type="NCBI Taxonomy" id="354355"/>
    <lineage>
        <taxon>Bacteria</taxon>
        <taxon>Pseudomonadati</taxon>
        <taxon>Bacteroidota</taxon>
        <taxon>Chitinophagia</taxon>
        <taxon>Chitinophagales</taxon>
        <taxon>Chitinophagaceae</taxon>
        <taxon>Niastella</taxon>
    </lineage>
</organism>
<dbReference type="RefSeq" id="WP_081199450.1">
    <property type="nucleotide sequence ID" value="NZ_FOCZ01000001.1"/>
</dbReference>
<dbReference type="AlphaFoldDB" id="A0A1V9EXS9"/>
<dbReference type="GO" id="GO:0046872">
    <property type="term" value="F:metal ion binding"/>
    <property type="evidence" value="ECO:0007669"/>
    <property type="project" value="UniProtKB-KW"/>
</dbReference>
<dbReference type="InterPro" id="IPR036866">
    <property type="entry name" value="RibonucZ/Hydroxyglut_hydro"/>
</dbReference>
<name>A0A1V9EXS9_9BACT</name>
<keyword evidence="3 6" id="KW-0378">Hydrolase</keyword>
<accession>A0A1V9EXS9</accession>
<gene>
    <name evidence="6" type="ORF">A4H97_03630</name>
</gene>
<evidence type="ECO:0000259" key="5">
    <source>
        <dbReference type="SMART" id="SM00849"/>
    </source>
</evidence>
<comment type="similarity">
    <text evidence="1">Belongs to the metallo-beta-lactamase superfamily.</text>
</comment>
<protein>
    <submittedName>
        <fullName evidence="6">MBL fold metallo-hydrolase</fullName>
    </submittedName>
</protein>
<keyword evidence="4" id="KW-0862">Zinc</keyword>
<comment type="caution">
    <text evidence="6">The sequence shown here is derived from an EMBL/GenBank/DDBJ whole genome shotgun (WGS) entry which is preliminary data.</text>
</comment>
<dbReference type="Gene3D" id="3.60.15.10">
    <property type="entry name" value="Ribonuclease Z/Hydroxyacylglutathione hydrolase-like"/>
    <property type="match status" value="1"/>
</dbReference>